<dbReference type="CTD" id="4539"/>
<evidence type="ECO:0000256" key="3">
    <source>
        <dbReference type="ARBA" id="ARBA00016612"/>
    </source>
</evidence>
<feature type="transmembrane region" description="Helical" evidence="11">
    <location>
        <begin position="6"/>
        <end position="39"/>
    </location>
</feature>
<gene>
    <name evidence="12" type="primary">ND4L</name>
</gene>
<feature type="transmembrane region" description="Helical" evidence="11">
    <location>
        <begin position="51"/>
        <end position="77"/>
    </location>
</feature>
<evidence type="ECO:0000256" key="7">
    <source>
        <dbReference type="ARBA" id="ARBA00023027"/>
    </source>
</evidence>
<dbReference type="GO" id="GO:0008137">
    <property type="term" value="F:NADH dehydrogenase (ubiquinone) activity"/>
    <property type="evidence" value="ECO:0007669"/>
    <property type="project" value="UniProtKB-EC"/>
</dbReference>
<evidence type="ECO:0000256" key="5">
    <source>
        <dbReference type="ARBA" id="ARBA00022967"/>
    </source>
</evidence>
<sequence length="92" mass="10943">MYWLFFIIYFSGLIMFIFSWGHFLVLLLSLEFMVIGLFLGFMDTYLFNCNNLFFCMIYLTMTVCEGVLGLSIMVMMIRLGGNDYLKNFSFLW</sequence>
<keyword evidence="12" id="KW-0496">Mitochondrion</keyword>
<keyword evidence="4 11" id="KW-0812">Transmembrane</keyword>
<organism evidence="12">
    <name type="scientific">Rhadinosa nigrocyanea</name>
    <dbReference type="NCBI Taxonomy" id="2093842"/>
    <lineage>
        <taxon>Eukaryota</taxon>
        <taxon>Metazoa</taxon>
        <taxon>Ecdysozoa</taxon>
        <taxon>Arthropoda</taxon>
        <taxon>Hexapoda</taxon>
        <taxon>Insecta</taxon>
        <taxon>Pterygota</taxon>
        <taxon>Neoptera</taxon>
        <taxon>Endopterygota</taxon>
        <taxon>Coleoptera</taxon>
        <taxon>Polyphaga</taxon>
        <taxon>Cucujiformia</taxon>
        <taxon>Chrysomeloidea</taxon>
        <taxon>Chrysomelidae</taxon>
        <taxon>Cassidinae</taxon>
        <taxon>Rhadinosa</taxon>
    </lineage>
</organism>
<protein>
    <recommendedName>
        <fullName evidence="3">NADH-ubiquinone oxidoreductase chain 4L</fullName>
    </recommendedName>
    <alternativeName>
        <fullName evidence="9">NADH dehydrogenase subunit 4L</fullName>
    </alternativeName>
</protein>
<evidence type="ECO:0000313" key="12">
    <source>
        <dbReference type="EMBL" id="AVF96883.1"/>
    </source>
</evidence>
<accession>A0A343UQA8</accession>
<dbReference type="GO" id="GO:0016020">
    <property type="term" value="C:membrane"/>
    <property type="evidence" value="ECO:0007669"/>
    <property type="project" value="UniProtKB-SubCell"/>
</dbReference>
<evidence type="ECO:0000256" key="6">
    <source>
        <dbReference type="ARBA" id="ARBA00022989"/>
    </source>
</evidence>
<dbReference type="AlphaFoldDB" id="A0A343UQA8"/>
<dbReference type="GeneID" id="36278387"/>
<comment type="subcellular location">
    <subcellularLocation>
        <location evidence="1">Membrane</location>
        <topology evidence="1">Multi-pass membrane protein</topology>
    </subcellularLocation>
</comment>
<dbReference type="Pfam" id="PF00420">
    <property type="entry name" value="Oxidored_q2"/>
    <property type="match status" value="1"/>
</dbReference>
<keyword evidence="5" id="KW-1278">Translocase</keyword>
<evidence type="ECO:0000256" key="9">
    <source>
        <dbReference type="ARBA" id="ARBA00031586"/>
    </source>
</evidence>
<proteinExistence type="inferred from homology"/>
<evidence type="ECO:0000256" key="1">
    <source>
        <dbReference type="ARBA" id="ARBA00004141"/>
    </source>
</evidence>
<dbReference type="EMBL" id="MF041978">
    <property type="protein sequence ID" value="AVF96883.1"/>
    <property type="molecule type" value="Genomic_DNA"/>
</dbReference>
<keyword evidence="6 11" id="KW-1133">Transmembrane helix</keyword>
<keyword evidence="7" id="KW-0520">NAD</keyword>
<geneLocation type="mitochondrion" evidence="12"/>
<reference evidence="12" key="1">
    <citation type="journal article" date="2017" name="Mitochondrial DNA Part B Resour">
        <title>Complete mitochondrial genome of a leaf-mining beetle, Rhadinosa nigrocyanea (Coleoptera: Hispidae).</title>
        <authorList>
            <person name="Dai X."/>
            <person name="Guo Q."/>
            <person name="Xu J."/>
        </authorList>
    </citation>
    <scope>NUCLEOTIDE SEQUENCE</scope>
</reference>
<evidence type="ECO:0000256" key="2">
    <source>
        <dbReference type="ARBA" id="ARBA00010519"/>
    </source>
</evidence>
<dbReference type="Gene3D" id="1.10.287.3510">
    <property type="match status" value="1"/>
</dbReference>
<comment type="catalytic activity">
    <reaction evidence="10">
        <text>a ubiquinone + NADH + 5 H(+)(in) = a ubiquinol + NAD(+) + 4 H(+)(out)</text>
        <dbReference type="Rhea" id="RHEA:29091"/>
        <dbReference type="Rhea" id="RHEA-COMP:9565"/>
        <dbReference type="Rhea" id="RHEA-COMP:9566"/>
        <dbReference type="ChEBI" id="CHEBI:15378"/>
        <dbReference type="ChEBI" id="CHEBI:16389"/>
        <dbReference type="ChEBI" id="CHEBI:17976"/>
        <dbReference type="ChEBI" id="CHEBI:57540"/>
        <dbReference type="ChEBI" id="CHEBI:57945"/>
        <dbReference type="EC" id="7.1.1.2"/>
    </reaction>
</comment>
<evidence type="ECO:0000256" key="10">
    <source>
        <dbReference type="ARBA" id="ARBA00049551"/>
    </source>
</evidence>
<dbReference type="RefSeq" id="YP_009470468.1">
    <property type="nucleotide sequence ID" value="NC_037218.1"/>
</dbReference>
<dbReference type="InterPro" id="IPR039428">
    <property type="entry name" value="NUOK/Mnh_C1-like"/>
</dbReference>
<evidence type="ECO:0000256" key="8">
    <source>
        <dbReference type="ARBA" id="ARBA00023136"/>
    </source>
</evidence>
<evidence type="ECO:0000256" key="4">
    <source>
        <dbReference type="ARBA" id="ARBA00022692"/>
    </source>
</evidence>
<keyword evidence="8 11" id="KW-0472">Membrane</keyword>
<comment type="similarity">
    <text evidence="2">Belongs to the complex I subunit 4L family.</text>
</comment>
<name>A0A343UQA8_9CUCU</name>
<evidence type="ECO:0000256" key="11">
    <source>
        <dbReference type="SAM" id="Phobius"/>
    </source>
</evidence>